<organism evidence="1 2">
    <name type="scientific">Phytophthora sojae (strain P6497)</name>
    <name type="common">Soybean stem and root rot agent</name>
    <name type="synonym">Phytophthora megasperma f. sp. glycines</name>
    <dbReference type="NCBI Taxonomy" id="1094619"/>
    <lineage>
        <taxon>Eukaryota</taxon>
        <taxon>Sar</taxon>
        <taxon>Stramenopiles</taxon>
        <taxon>Oomycota</taxon>
        <taxon>Peronosporomycetes</taxon>
        <taxon>Peronosporales</taxon>
        <taxon>Peronosporaceae</taxon>
        <taxon>Phytophthora</taxon>
    </lineage>
</organism>
<proteinExistence type="predicted"/>
<reference evidence="1 2" key="1">
    <citation type="journal article" date="2006" name="Science">
        <title>Phytophthora genome sequences uncover evolutionary origins and mechanisms of pathogenesis.</title>
        <authorList>
            <person name="Tyler B.M."/>
            <person name="Tripathy S."/>
            <person name="Zhang X."/>
            <person name="Dehal P."/>
            <person name="Jiang R.H."/>
            <person name="Aerts A."/>
            <person name="Arredondo F.D."/>
            <person name="Baxter L."/>
            <person name="Bensasson D."/>
            <person name="Beynon J.L."/>
            <person name="Chapman J."/>
            <person name="Damasceno C.M."/>
            <person name="Dorrance A.E."/>
            <person name="Dou D."/>
            <person name="Dickerman A.W."/>
            <person name="Dubchak I.L."/>
            <person name="Garbelotto M."/>
            <person name="Gijzen M."/>
            <person name="Gordon S.G."/>
            <person name="Govers F."/>
            <person name="Grunwald N.J."/>
            <person name="Huang W."/>
            <person name="Ivors K.L."/>
            <person name="Jones R.W."/>
            <person name="Kamoun S."/>
            <person name="Krampis K."/>
            <person name="Lamour K.H."/>
            <person name="Lee M.K."/>
            <person name="McDonald W.H."/>
            <person name="Medina M."/>
            <person name="Meijer H.J."/>
            <person name="Nordberg E.K."/>
            <person name="Maclean D.J."/>
            <person name="Ospina-Giraldo M.D."/>
            <person name="Morris P.F."/>
            <person name="Phuntumart V."/>
            <person name="Putnam N.H."/>
            <person name="Rash S."/>
            <person name="Rose J.K."/>
            <person name="Sakihama Y."/>
            <person name="Salamov A.A."/>
            <person name="Savidor A."/>
            <person name="Scheuring C.F."/>
            <person name="Smith B.M."/>
            <person name="Sobral B.W."/>
            <person name="Terry A."/>
            <person name="Torto-Alalibo T.A."/>
            <person name="Win J."/>
            <person name="Xu Z."/>
            <person name="Zhang H."/>
            <person name="Grigoriev I.V."/>
            <person name="Rokhsar D.S."/>
            <person name="Boore J.L."/>
        </authorList>
    </citation>
    <scope>NUCLEOTIDE SEQUENCE [LARGE SCALE GENOMIC DNA]</scope>
    <source>
        <strain evidence="1 2">P6497</strain>
    </source>
</reference>
<dbReference type="Proteomes" id="UP000002640">
    <property type="component" value="Unassembled WGS sequence"/>
</dbReference>
<dbReference type="AlphaFoldDB" id="G5A3G9"/>
<dbReference type="InParanoid" id="G5A3G9"/>
<name>G5A3G9_PHYSP</name>
<keyword evidence="2" id="KW-1185">Reference proteome</keyword>
<dbReference type="GeneID" id="20647654"/>
<dbReference type="OMA" id="MNIRIRC"/>
<evidence type="ECO:0000313" key="1">
    <source>
        <dbReference type="EMBL" id="EGZ10185.1"/>
    </source>
</evidence>
<dbReference type="RefSeq" id="XP_009535046.1">
    <property type="nucleotide sequence ID" value="XM_009536751.1"/>
</dbReference>
<dbReference type="EMBL" id="JH159159">
    <property type="protein sequence ID" value="EGZ10185.1"/>
    <property type="molecule type" value="Genomic_DNA"/>
</dbReference>
<evidence type="ECO:0000313" key="2">
    <source>
        <dbReference type="Proteomes" id="UP000002640"/>
    </source>
</evidence>
<accession>G5A3G9</accession>
<sequence length="176" mass="20078">MHPLTETRFPGAAEEGWKALKSYAGGPMQVPHRDFKVNAADQFDFWNYHQVPGSTLLALQNGTRFRGFAWNHIGADLSEETMIELNRGDVLVFRGEFIYSGAAYDRMNIRIRCYLVPPEYHHNPNTTEILAVLDPEAMRAPENQCPTCQERKRLRQTLSKADVIEAIRSVGTPLFR</sequence>
<dbReference type="KEGG" id="psoj:PHYSODRAFT_338862"/>
<protein>
    <submittedName>
        <fullName evidence="1">Uncharacterized protein</fullName>
    </submittedName>
</protein>
<gene>
    <name evidence="1" type="ORF">PHYSODRAFT_338862</name>
</gene>